<dbReference type="PROSITE" id="PS51257">
    <property type="entry name" value="PROKAR_LIPOPROTEIN"/>
    <property type="match status" value="1"/>
</dbReference>
<keyword evidence="2" id="KW-1185">Reference proteome</keyword>
<evidence type="ECO:0000313" key="2">
    <source>
        <dbReference type="Proteomes" id="UP000317332"/>
    </source>
</evidence>
<protein>
    <submittedName>
        <fullName evidence="1">Uncharacterized protein</fullName>
    </submittedName>
</protein>
<evidence type="ECO:0000313" key="1">
    <source>
        <dbReference type="EMBL" id="TPV35074.1"/>
    </source>
</evidence>
<comment type="caution">
    <text evidence="1">The sequence shown here is derived from an EMBL/GenBank/DDBJ whole genome shotgun (WGS) entry which is preliminary data.</text>
</comment>
<proteinExistence type="predicted"/>
<reference evidence="1 2" key="1">
    <citation type="submission" date="2019-06" db="EMBL/GenBank/DDBJ databases">
        <title>Flavobacteriaceae Paucihalobacterium erythroidium CWB-1, complete genome.</title>
        <authorList>
            <person name="Wu S."/>
        </authorList>
    </citation>
    <scope>NUCLEOTIDE SEQUENCE [LARGE SCALE GENOMIC DNA]</scope>
    <source>
        <strain evidence="1 2">CWB-1</strain>
    </source>
</reference>
<dbReference type="Proteomes" id="UP000317332">
    <property type="component" value="Unassembled WGS sequence"/>
</dbReference>
<accession>A0A506PN72</accession>
<organism evidence="1 2">
    <name type="scientific">Paucihalobacter ruber</name>
    <dbReference type="NCBI Taxonomy" id="2567861"/>
    <lineage>
        <taxon>Bacteria</taxon>
        <taxon>Pseudomonadati</taxon>
        <taxon>Bacteroidota</taxon>
        <taxon>Flavobacteriia</taxon>
        <taxon>Flavobacteriales</taxon>
        <taxon>Flavobacteriaceae</taxon>
        <taxon>Paucihalobacter</taxon>
    </lineage>
</organism>
<dbReference type="RefSeq" id="WP_140989550.1">
    <property type="nucleotide sequence ID" value="NZ_VHIQ01000002.1"/>
</dbReference>
<sequence>MNILKSFRQPYLSIFLSSIILLVSCSSDDNHLKNVMTPEQLLIHLKNDNDFNLLVSKNTAFSNLLFNTLKTSQLKLDNDSNREVDLNNLMIELDILGDYIAYSMEINVHLQNIKSKYPNLAILTEDNILNVYNNLSTQDPNSRLPQRLLVDCDAQFQSDMQVIHDQYDTAVSICTIATLLTLALASPCFIAAVGNATFQTAVAIDRHTLCTRNQNNN</sequence>
<gene>
    <name evidence="1" type="ORF">FJ651_06000</name>
</gene>
<dbReference type="AlphaFoldDB" id="A0A506PN72"/>
<dbReference type="EMBL" id="VHIQ01000002">
    <property type="protein sequence ID" value="TPV35074.1"/>
    <property type="molecule type" value="Genomic_DNA"/>
</dbReference>
<name>A0A506PN72_9FLAO</name>